<evidence type="ECO:0000313" key="1">
    <source>
        <dbReference type="EMBL" id="QTQ13492.1"/>
    </source>
</evidence>
<proteinExistence type="predicted"/>
<evidence type="ECO:0000313" key="2">
    <source>
        <dbReference type="Proteomes" id="UP000671908"/>
    </source>
</evidence>
<dbReference type="SUPFAM" id="SSF52540">
    <property type="entry name" value="P-loop containing nucleoside triphosphate hydrolases"/>
    <property type="match status" value="1"/>
</dbReference>
<dbReference type="Proteomes" id="UP000671908">
    <property type="component" value="Chromosome"/>
</dbReference>
<protein>
    <recommendedName>
        <fullName evidence="3">AAA domain-containing protein</fullName>
    </recommendedName>
</protein>
<dbReference type="EMBL" id="CP054142">
    <property type="protein sequence ID" value="QTQ13492.1"/>
    <property type="molecule type" value="Genomic_DNA"/>
</dbReference>
<sequence>MKKLYEKEFPRIVRSEYLERLRNLRHKKLIKIITGGRRCGKSTILEMFRDELPSEGIKKRANYFHKSFAPAALTIFDNISL</sequence>
<organism evidence="1 2">
    <name type="scientific">Treponema parvum</name>
    <dbReference type="NCBI Taxonomy" id="138851"/>
    <lineage>
        <taxon>Bacteria</taxon>
        <taxon>Pseudomonadati</taxon>
        <taxon>Spirochaetota</taxon>
        <taxon>Spirochaetia</taxon>
        <taxon>Spirochaetales</taxon>
        <taxon>Treponemataceae</taxon>
        <taxon>Treponema</taxon>
    </lineage>
</organism>
<gene>
    <name evidence="1" type="ORF">HRQ91_02925</name>
</gene>
<dbReference type="RefSeq" id="WP_210120180.1">
    <property type="nucleotide sequence ID" value="NZ_CP054142.1"/>
</dbReference>
<accession>A0A975F329</accession>
<dbReference type="AlphaFoldDB" id="A0A975F329"/>
<evidence type="ECO:0008006" key="3">
    <source>
        <dbReference type="Google" id="ProtNLM"/>
    </source>
</evidence>
<keyword evidence="2" id="KW-1185">Reference proteome</keyword>
<dbReference type="InterPro" id="IPR027417">
    <property type="entry name" value="P-loop_NTPase"/>
</dbReference>
<dbReference type="KEGG" id="tpav:HRQ91_02925"/>
<reference evidence="1 2" key="1">
    <citation type="journal article" date="2021" name="Microbiol. Resour. Announc.">
        <title>Complete Genome Sequences of Three Human Oral Treponema parvum Isolates.</title>
        <authorList>
            <person name="Zeng H."/>
            <person name="Watt R.M."/>
        </authorList>
    </citation>
    <scope>NUCLEOTIDE SEQUENCE [LARGE SCALE GENOMIC DNA]</scope>
    <source>
        <strain evidence="1 2">ATCC 700770</strain>
    </source>
</reference>
<name>A0A975F329_9SPIR</name>